<comment type="caution">
    <text evidence="4">The sequence shown here is derived from an EMBL/GenBank/DDBJ whole genome shotgun (WGS) entry which is preliminary data.</text>
</comment>
<accession>A0A7W6GMT5</accession>
<dbReference type="EMBL" id="JACIEB010000002">
    <property type="protein sequence ID" value="MBB3981571.1"/>
    <property type="molecule type" value="Genomic_DNA"/>
</dbReference>
<feature type="transmembrane region" description="Helical" evidence="2">
    <location>
        <begin position="57"/>
        <end position="80"/>
    </location>
</feature>
<keyword evidence="2" id="KW-0472">Membrane</keyword>
<feature type="transmembrane region" description="Helical" evidence="2">
    <location>
        <begin position="117"/>
        <end position="138"/>
    </location>
</feature>
<feature type="domain" description="GGDEF" evidence="3">
    <location>
        <begin position="249"/>
        <end position="381"/>
    </location>
</feature>
<dbReference type="GO" id="GO:0005886">
    <property type="term" value="C:plasma membrane"/>
    <property type="evidence" value="ECO:0007669"/>
    <property type="project" value="TreeGrafter"/>
</dbReference>
<evidence type="ECO:0000256" key="1">
    <source>
        <dbReference type="ARBA" id="ARBA00012528"/>
    </source>
</evidence>
<dbReference type="RefSeq" id="WP_183954547.1">
    <property type="nucleotide sequence ID" value="NZ_JACIEB010000002.1"/>
</dbReference>
<dbReference type="PANTHER" id="PTHR45138:SF24">
    <property type="entry name" value="DIGUANYLATE CYCLASE DGCC-RELATED"/>
    <property type="match status" value="1"/>
</dbReference>
<dbReference type="FunFam" id="3.30.70.270:FF:000001">
    <property type="entry name" value="Diguanylate cyclase domain protein"/>
    <property type="match status" value="1"/>
</dbReference>
<feature type="transmembrane region" description="Helical" evidence="2">
    <location>
        <begin position="150"/>
        <end position="170"/>
    </location>
</feature>
<evidence type="ECO:0000259" key="3">
    <source>
        <dbReference type="PROSITE" id="PS50887"/>
    </source>
</evidence>
<feature type="transmembrane region" description="Helical" evidence="2">
    <location>
        <begin position="190"/>
        <end position="212"/>
    </location>
</feature>
<protein>
    <recommendedName>
        <fullName evidence="1">diguanylate cyclase</fullName>
        <ecNumber evidence="1">2.7.7.65</ecNumber>
    </recommendedName>
</protein>
<keyword evidence="2" id="KW-0812">Transmembrane</keyword>
<dbReference type="EC" id="2.7.7.65" evidence="1"/>
<dbReference type="GO" id="GO:1902201">
    <property type="term" value="P:negative regulation of bacterial-type flagellum-dependent cell motility"/>
    <property type="evidence" value="ECO:0007669"/>
    <property type="project" value="TreeGrafter"/>
</dbReference>
<evidence type="ECO:0000256" key="2">
    <source>
        <dbReference type="SAM" id="Phobius"/>
    </source>
</evidence>
<dbReference type="AlphaFoldDB" id="A0A7W6GMT5"/>
<name>A0A7W6GMT5_9SPHN</name>
<dbReference type="PROSITE" id="PS50887">
    <property type="entry name" value="GGDEF"/>
    <property type="match status" value="1"/>
</dbReference>
<dbReference type="PANTHER" id="PTHR45138">
    <property type="entry name" value="REGULATORY COMPONENTS OF SENSORY TRANSDUCTION SYSTEM"/>
    <property type="match status" value="1"/>
</dbReference>
<proteinExistence type="predicted"/>
<feature type="transmembrane region" description="Helical" evidence="2">
    <location>
        <begin position="6"/>
        <end position="28"/>
    </location>
</feature>
<keyword evidence="2" id="KW-1133">Transmembrane helix</keyword>
<dbReference type="InterPro" id="IPR029787">
    <property type="entry name" value="Nucleotide_cyclase"/>
</dbReference>
<dbReference type="NCBIfam" id="TIGR00254">
    <property type="entry name" value="GGDEF"/>
    <property type="match status" value="1"/>
</dbReference>
<gene>
    <name evidence="4" type="ORF">GGR44_001218</name>
</gene>
<reference evidence="4 5" key="1">
    <citation type="submission" date="2020-08" db="EMBL/GenBank/DDBJ databases">
        <title>Genomic Encyclopedia of Type Strains, Phase IV (KMG-IV): sequencing the most valuable type-strain genomes for metagenomic binning, comparative biology and taxonomic classification.</title>
        <authorList>
            <person name="Goeker M."/>
        </authorList>
    </citation>
    <scope>NUCLEOTIDE SEQUENCE [LARGE SCALE GENOMIC DNA]</scope>
    <source>
        <strain evidence="4 5">DSM 29348</strain>
    </source>
</reference>
<dbReference type="GO" id="GO:0052621">
    <property type="term" value="F:diguanylate cyclase activity"/>
    <property type="evidence" value="ECO:0007669"/>
    <property type="project" value="UniProtKB-EC"/>
</dbReference>
<dbReference type="Gene3D" id="3.30.70.270">
    <property type="match status" value="1"/>
</dbReference>
<dbReference type="CDD" id="cd01949">
    <property type="entry name" value="GGDEF"/>
    <property type="match status" value="1"/>
</dbReference>
<dbReference type="SMART" id="SM00267">
    <property type="entry name" value="GGDEF"/>
    <property type="match status" value="1"/>
</dbReference>
<dbReference type="GO" id="GO:0043709">
    <property type="term" value="P:cell adhesion involved in single-species biofilm formation"/>
    <property type="evidence" value="ECO:0007669"/>
    <property type="project" value="TreeGrafter"/>
</dbReference>
<dbReference type="InterPro" id="IPR043128">
    <property type="entry name" value="Rev_trsase/Diguanyl_cyclase"/>
</dbReference>
<keyword evidence="5" id="KW-1185">Reference proteome</keyword>
<dbReference type="SUPFAM" id="SSF55073">
    <property type="entry name" value="Nucleotide cyclase"/>
    <property type="match status" value="1"/>
</dbReference>
<dbReference type="InterPro" id="IPR050469">
    <property type="entry name" value="Diguanylate_Cyclase"/>
</dbReference>
<sequence>MNPAFIILALLFFTSVVMMIAMGVAWVHFGRKRHVLTWTASYAVSAIQWVLNAAGLALHSGILMALAAMTIIFSSVLVLVGVRQRAGRTAGLAWLGPVSALAGLVASYAALSENRPLLGIFGPGYVGVLIAISALELTRVDRRLTPPERMFVAILSLLALFQIGLVVNSARDLFMAGDAGLQAYRAMLGLGLPSIYVASCVAGVMVVAGDLAEQLREQLDRDPLTNVLNRRGLESAARRAIANAHRHKRPLTMVICDIDDFKSLNDGHGHIAGDAALRGFAQLLHDGVRRGDVVGRLGGDEFGILLVDTPVEAAIEVMERIRRSVAEADLRITLPRALRASFGLSELLPEDSHMDDLVHRADKALYEAKNAGRDRVIPWRGAA</sequence>
<feature type="transmembrane region" description="Helical" evidence="2">
    <location>
        <begin position="35"/>
        <end position="51"/>
    </location>
</feature>
<evidence type="ECO:0000313" key="4">
    <source>
        <dbReference type="EMBL" id="MBB3981571.1"/>
    </source>
</evidence>
<dbReference type="InterPro" id="IPR000160">
    <property type="entry name" value="GGDEF_dom"/>
</dbReference>
<dbReference type="Pfam" id="PF00990">
    <property type="entry name" value="GGDEF"/>
    <property type="match status" value="1"/>
</dbReference>
<dbReference type="Proteomes" id="UP000552757">
    <property type="component" value="Unassembled WGS sequence"/>
</dbReference>
<evidence type="ECO:0000313" key="5">
    <source>
        <dbReference type="Proteomes" id="UP000552757"/>
    </source>
</evidence>
<feature type="transmembrane region" description="Helical" evidence="2">
    <location>
        <begin position="92"/>
        <end position="111"/>
    </location>
</feature>
<organism evidence="4 5">
    <name type="scientific">Sphingobium fontiphilum</name>
    <dbReference type="NCBI Taxonomy" id="944425"/>
    <lineage>
        <taxon>Bacteria</taxon>
        <taxon>Pseudomonadati</taxon>
        <taxon>Pseudomonadota</taxon>
        <taxon>Alphaproteobacteria</taxon>
        <taxon>Sphingomonadales</taxon>
        <taxon>Sphingomonadaceae</taxon>
        <taxon>Sphingobium</taxon>
    </lineage>
</organism>